<evidence type="ECO:0000256" key="6">
    <source>
        <dbReference type="SAM" id="MobiDB-lite"/>
    </source>
</evidence>
<sequence>MDLGIGKVELEEVNPHLRGGRVENHLGKTTPSSPDRDSNLDLPVLSSRTKHDKRVSQLRHRGVVSMVVPVYIAESALPEDRGRLVTINNIFITAGQFVASVVCGLFSNVPDGWRTCAECIESSAHCGFCYLDLASGFTNGSCWSEDLITIGTPALMGPCSNQSLMHSNTSLTWAVNWCPSHYSWVAVSALGVYLLFFAPGAFYLYAGLSAMGFIVLLFILPETKGKSLEEMEAVFAGQWCCSRTPVSSSKNIQYVQIRGMNWGRRQGRDDSGDSDS</sequence>
<evidence type="ECO:0000256" key="7">
    <source>
        <dbReference type="SAM" id="Phobius"/>
    </source>
</evidence>
<evidence type="ECO:0000256" key="3">
    <source>
        <dbReference type="ARBA" id="ARBA00022692"/>
    </source>
</evidence>
<accession>A0A7R9HP42</accession>
<dbReference type="Gene3D" id="1.20.1250.20">
    <property type="entry name" value="MFS general substrate transporter like domains"/>
    <property type="match status" value="2"/>
</dbReference>
<feature type="transmembrane region" description="Helical" evidence="7">
    <location>
        <begin position="202"/>
        <end position="220"/>
    </location>
</feature>
<dbReference type="InterPro" id="IPR036259">
    <property type="entry name" value="MFS_trans_sf"/>
</dbReference>
<evidence type="ECO:0000256" key="1">
    <source>
        <dbReference type="ARBA" id="ARBA00004370"/>
    </source>
</evidence>
<dbReference type="PANTHER" id="PTHR48020">
    <property type="entry name" value="PROTON MYO-INOSITOL COTRANSPORTER"/>
    <property type="match status" value="1"/>
</dbReference>
<evidence type="ECO:0000256" key="4">
    <source>
        <dbReference type="ARBA" id="ARBA00022989"/>
    </source>
</evidence>
<organism evidence="8">
    <name type="scientific">Timema monikensis</name>
    <dbReference type="NCBI Taxonomy" id="170555"/>
    <lineage>
        <taxon>Eukaryota</taxon>
        <taxon>Metazoa</taxon>
        <taxon>Ecdysozoa</taxon>
        <taxon>Arthropoda</taxon>
        <taxon>Hexapoda</taxon>
        <taxon>Insecta</taxon>
        <taxon>Pterygota</taxon>
        <taxon>Neoptera</taxon>
        <taxon>Polyneoptera</taxon>
        <taxon>Phasmatodea</taxon>
        <taxon>Timematodea</taxon>
        <taxon>Timematoidea</taxon>
        <taxon>Timematidae</taxon>
        <taxon>Timema</taxon>
    </lineage>
</organism>
<dbReference type="Pfam" id="PF00083">
    <property type="entry name" value="Sugar_tr"/>
    <property type="match status" value="2"/>
</dbReference>
<keyword evidence="4 7" id="KW-1133">Transmembrane helix</keyword>
<evidence type="ECO:0000313" key="8">
    <source>
        <dbReference type="EMBL" id="CAD7429732.1"/>
    </source>
</evidence>
<dbReference type="AlphaFoldDB" id="A0A7R9HP42"/>
<reference evidence="8" key="1">
    <citation type="submission" date="2020-11" db="EMBL/GenBank/DDBJ databases">
        <authorList>
            <person name="Tran Van P."/>
        </authorList>
    </citation>
    <scope>NUCLEOTIDE SEQUENCE</scope>
</reference>
<keyword evidence="5 7" id="KW-0472">Membrane</keyword>
<comment type="subcellular location">
    <subcellularLocation>
        <location evidence="1">Membrane</location>
    </subcellularLocation>
</comment>
<dbReference type="InterPro" id="IPR050814">
    <property type="entry name" value="Myo-inositol_Transporter"/>
</dbReference>
<protein>
    <recommendedName>
        <fullName evidence="9">Inositol transporter 1</fullName>
    </recommendedName>
</protein>
<dbReference type="GO" id="GO:0005366">
    <property type="term" value="F:myo-inositol:proton symporter activity"/>
    <property type="evidence" value="ECO:0007669"/>
    <property type="project" value="TreeGrafter"/>
</dbReference>
<gene>
    <name evidence="8" type="ORF">TMSB3V08_LOCUS6508</name>
</gene>
<dbReference type="EMBL" id="OB794188">
    <property type="protein sequence ID" value="CAD7429732.1"/>
    <property type="molecule type" value="Genomic_DNA"/>
</dbReference>
<dbReference type="GO" id="GO:0016324">
    <property type="term" value="C:apical plasma membrane"/>
    <property type="evidence" value="ECO:0007669"/>
    <property type="project" value="TreeGrafter"/>
</dbReference>
<proteinExistence type="predicted"/>
<keyword evidence="3 7" id="KW-0812">Transmembrane</keyword>
<name>A0A7R9HP42_9NEOP</name>
<dbReference type="InterPro" id="IPR005828">
    <property type="entry name" value="MFS_sugar_transport-like"/>
</dbReference>
<dbReference type="SUPFAM" id="SSF103473">
    <property type="entry name" value="MFS general substrate transporter"/>
    <property type="match status" value="2"/>
</dbReference>
<feature type="region of interest" description="Disordered" evidence="6">
    <location>
        <begin position="19"/>
        <end position="43"/>
    </location>
</feature>
<keyword evidence="2" id="KW-0813">Transport</keyword>
<evidence type="ECO:0000256" key="5">
    <source>
        <dbReference type="ARBA" id="ARBA00023136"/>
    </source>
</evidence>
<evidence type="ECO:0008006" key="9">
    <source>
        <dbReference type="Google" id="ProtNLM"/>
    </source>
</evidence>
<dbReference type="PANTHER" id="PTHR48020:SF12">
    <property type="entry name" value="PROTON MYO-INOSITOL COTRANSPORTER"/>
    <property type="match status" value="1"/>
</dbReference>
<evidence type="ECO:0000256" key="2">
    <source>
        <dbReference type="ARBA" id="ARBA00022448"/>
    </source>
</evidence>